<proteinExistence type="predicted"/>
<evidence type="ECO:0000313" key="2">
    <source>
        <dbReference type="EMBL" id="KAL0469513.1"/>
    </source>
</evidence>
<reference evidence="2 3" key="1">
    <citation type="submission" date="2023-09" db="EMBL/GenBank/DDBJ databases">
        <title>Multi-omics analysis of a traditional fermented food reveals byproduct-associated fungal strains for waste-to-food upcycling.</title>
        <authorList>
            <consortium name="Lawrence Berkeley National Laboratory"/>
            <person name="Rekdal V.M."/>
            <person name="Villalobos-Escobedo J.M."/>
            <person name="Rodriguez-Valeron N."/>
            <person name="Garcia M.O."/>
            <person name="Vasquez D.P."/>
            <person name="Damayanti I."/>
            <person name="Sorensen P.M."/>
            <person name="Baidoo E.E."/>
            <person name="De Carvalho A.C."/>
            <person name="Riley R."/>
            <person name="Lipzen A."/>
            <person name="He G."/>
            <person name="Yan M."/>
            <person name="Haridas S."/>
            <person name="Daum C."/>
            <person name="Yoshinaga Y."/>
            <person name="Ng V."/>
            <person name="Grigoriev I.V."/>
            <person name="Munk R."/>
            <person name="Nuraida L."/>
            <person name="Wijaya C.H."/>
            <person name="Morales P.-C."/>
            <person name="Keasling J.D."/>
        </authorList>
    </citation>
    <scope>NUCLEOTIDE SEQUENCE [LARGE SCALE GENOMIC DNA]</scope>
    <source>
        <strain evidence="2 3">FGSC 2613</strain>
    </source>
</reference>
<organism evidence="2 3">
    <name type="scientific">Neurospora intermedia</name>
    <dbReference type="NCBI Taxonomy" id="5142"/>
    <lineage>
        <taxon>Eukaryota</taxon>
        <taxon>Fungi</taxon>
        <taxon>Dikarya</taxon>
        <taxon>Ascomycota</taxon>
        <taxon>Pezizomycotina</taxon>
        <taxon>Sordariomycetes</taxon>
        <taxon>Sordariomycetidae</taxon>
        <taxon>Sordariales</taxon>
        <taxon>Sordariaceae</taxon>
        <taxon>Neurospora</taxon>
    </lineage>
</organism>
<name>A0ABR3DB76_NEUIN</name>
<accession>A0ABR3DB76</accession>
<feature type="region of interest" description="Disordered" evidence="1">
    <location>
        <begin position="72"/>
        <end position="101"/>
    </location>
</feature>
<protein>
    <submittedName>
        <fullName evidence="2">Uncharacterized protein</fullName>
    </submittedName>
</protein>
<dbReference type="Proteomes" id="UP001451303">
    <property type="component" value="Unassembled WGS sequence"/>
</dbReference>
<feature type="compositionally biased region" description="Basic and acidic residues" evidence="1">
    <location>
        <begin position="72"/>
        <end position="88"/>
    </location>
</feature>
<sequence length="101" mass="11513">MCGNNIEIYTCGHSVFAGINFCPDYFKLTTPDRTPMCPGIGANNTSHMDNIVRRGSICEDCQDKKEQEAIQREGEMGWRRGRTRVEKAKSKRRSKRGEERG</sequence>
<keyword evidence="3" id="KW-1185">Reference proteome</keyword>
<comment type="caution">
    <text evidence="2">The sequence shown here is derived from an EMBL/GenBank/DDBJ whole genome shotgun (WGS) entry which is preliminary data.</text>
</comment>
<evidence type="ECO:0000256" key="1">
    <source>
        <dbReference type="SAM" id="MobiDB-lite"/>
    </source>
</evidence>
<dbReference type="EMBL" id="JAVLET010000005">
    <property type="protein sequence ID" value="KAL0469513.1"/>
    <property type="molecule type" value="Genomic_DNA"/>
</dbReference>
<gene>
    <name evidence="2" type="ORF">QR685DRAFT_545034</name>
</gene>
<evidence type="ECO:0000313" key="3">
    <source>
        <dbReference type="Proteomes" id="UP001451303"/>
    </source>
</evidence>